<name>A0ABU3RUH1_9MICO</name>
<feature type="region of interest" description="Disordered" evidence="1">
    <location>
        <begin position="1"/>
        <end position="24"/>
    </location>
</feature>
<feature type="compositionally biased region" description="Basic and acidic residues" evidence="1">
    <location>
        <begin position="12"/>
        <end position="21"/>
    </location>
</feature>
<keyword evidence="2" id="KW-1133">Transmembrane helix</keyword>
<organism evidence="3 4">
    <name type="scientific">Microbacterium algihabitans</name>
    <dbReference type="NCBI Taxonomy" id="3075992"/>
    <lineage>
        <taxon>Bacteria</taxon>
        <taxon>Bacillati</taxon>
        <taxon>Actinomycetota</taxon>
        <taxon>Actinomycetes</taxon>
        <taxon>Micrococcales</taxon>
        <taxon>Microbacteriaceae</taxon>
        <taxon>Microbacterium</taxon>
    </lineage>
</organism>
<dbReference type="Proteomes" id="UP001256673">
    <property type="component" value="Unassembled WGS sequence"/>
</dbReference>
<feature type="transmembrane region" description="Helical" evidence="2">
    <location>
        <begin position="28"/>
        <end position="49"/>
    </location>
</feature>
<evidence type="ECO:0000256" key="1">
    <source>
        <dbReference type="SAM" id="MobiDB-lite"/>
    </source>
</evidence>
<dbReference type="EMBL" id="JAWDIU010000002">
    <property type="protein sequence ID" value="MDU0326552.1"/>
    <property type="molecule type" value="Genomic_DNA"/>
</dbReference>
<evidence type="ECO:0000256" key="2">
    <source>
        <dbReference type="SAM" id="Phobius"/>
    </source>
</evidence>
<keyword evidence="2" id="KW-0472">Membrane</keyword>
<sequence length="117" mass="11009">MNDDNPTQPLPRFDEAPEPRRRSWRRPALIAGAVIVAAGLTGGSAALAAQTNTPLTLATSAPSADGGSTGPGAATPGTGAATPGSSATPGATPSDAPTGAPADGTAPAAPTAPADGS</sequence>
<evidence type="ECO:0000313" key="3">
    <source>
        <dbReference type="EMBL" id="MDU0326552.1"/>
    </source>
</evidence>
<comment type="caution">
    <text evidence="3">The sequence shown here is derived from an EMBL/GenBank/DDBJ whole genome shotgun (WGS) entry which is preliminary data.</text>
</comment>
<feature type="region of interest" description="Disordered" evidence="1">
    <location>
        <begin position="57"/>
        <end position="117"/>
    </location>
</feature>
<accession>A0ABU3RUH1</accession>
<protein>
    <submittedName>
        <fullName evidence="3">Uncharacterized protein</fullName>
    </submittedName>
</protein>
<evidence type="ECO:0000313" key="4">
    <source>
        <dbReference type="Proteomes" id="UP001256673"/>
    </source>
</evidence>
<feature type="non-terminal residue" evidence="3">
    <location>
        <position position="117"/>
    </location>
</feature>
<keyword evidence="4" id="KW-1185">Reference proteome</keyword>
<reference evidence="3 4" key="1">
    <citation type="submission" date="2023-09" db="EMBL/GenBank/DDBJ databases">
        <title>Microbacterium fusihabitans sp. nov., Microbacterium phycihabitans sp. nov., and Microbacterium cervinum sp. nov., isolated from dried seaweeds of beach.</title>
        <authorList>
            <person name="Lee S.D."/>
        </authorList>
    </citation>
    <scope>NUCLEOTIDE SEQUENCE [LARGE SCALE GENOMIC DNA]</scope>
    <source>
        <strain evidence="3 4">KSW2-21</strain>
    </source>
</reference>
<keyword evidence="2" id="KW-0812">Transmembrane</keyword>
<gene>
    <name evidence="3" type="ORF">RWH43_07235</name>
</gene>
<proteinExistence type="predicted"/>
<feature type="compositionally biased region" description="Low complexity" evidence="1">
    <location>
        <begin position="58"/>
        <end position="117"/>
    </location>
</feature>